<dbReference type="AlphaFoldDB" id="G8LTW3"/>
<dbReference type="Proteomes" id="UP000005435">
    <property type="component" value="Chromosome"/>
</dbReference>
<accession>G8LTW3</accession>
<keyword evidence="2" id="KW-1185">Reference proteome</keyword>
<dbReference type="KEGG" id="ccl:Clocl_0599"/>
<evidence type="ECO:0000313" key="1">
    <source>
        <dbReference type="EMBL" id="AEV67309.1"/>
    </source>
</evidence>
<proteinExistence type="predicted"/>
<gene>
    <name evidence="1" type="ordered locus">Clocl_0599</name>
</gene>
<dbReference type="RefSeq" id="WP_014253940.1">
    <property type="nucleotide sequence ID" value="NC_016627.1"/>
</dbReference>
<dbReference type="STRING" id="720554.Clocl_0599"/>
<evidence type="ECO:0000313" key="2">
    <source>
        <dbReference type="Proteomes" id="UP000005435"/>
    </source>
</evidence>
<protein>
    <submittedName>
        <fullName evidence="1">Uncharacterized protein</fullName>
    </submittedName>
</protein>
<dbReference type="EMBL" id="CP003065">
    <property type="protein sequence ID" value="AEV67309.1"/>
    <property type="molecule type" value="Genomic_DNA"/>
</dbReference>
<reference evidence="2" key="1">
    <citation type="submission" date="2011-12" db="EMBL/GenBank/DDBJ databases">
        <title>Complete sequence of Clostridium clariflavum DSM 19732.</title>
        <authorList>
            <consortium name="US DOE Joint Genome Institute"/>
            <person name="Lucas S."/>
            <person name="Han J."/>
            <person name="Lapidus A."/>
            <person name="Cheng J.-F."/>
            <person name="Goodwin L."/>
            <person name="Pitluck S."/>
            <person name="Peters L."/>
            <person name="Teshima H."/>
            <person name="Detter J.C."/>
            <person name="Han C."/>
            <person name="Tapia R."/>
            <person name="Land M."/>
            <person name="Hauser L."/>
            <person name="Kyrpides N."/>
            <person name="Ivanova N."/>
            <person name="Pagani I."/>
            <person name="Kitzmiller T."/>
            <person name="Lynd L."/>
            <person name="Izquierdo J."/>
            <person name="Woyke T."/>
        </authorList>
    </citation>
    <scope>NUCLEOTIDE SEQUENCE [LARGE SCALE GENOMIC DNA]</scope>
    <source>
        <strain evidence="2">DSM 19732 / NBRC 101661 / EBR45</strain>
    </source>
</reference>
<organism evidence="1 2">
    <name type="scientific">Acetivibrio clariflavus (strain DSM 19732 / NBRC 101661 / EBR45)</name>
    <name type="common">Clostridium clariflavum</name>
    <dbReference type="NCBI Taxonomy" id="720554"/>
    <lineage>
        <taxon>Bacteria</taxon>
        <taxon>Bacillati</taxon>
        <taxon>Bacillota</taxon>
        <taxon>Clostridia</taxon>
        <taxon>Eubacteriales</taxon>
        <taxon>Oscillospiraceae</taxon>
        <taxon>Acetivibrio</taxon>
    </lineage>
</organism>
<dbReference type="HOGENOM" id="CLU_2141514_0_0_9"/>
<sequence length="112" mass="13181">MNYRRIYRPRGYPYIRPEPSMFQADTNNTNQIEAEVEKNEIEKIPMPNENPTPPDPDPVRNHRPMFLSNFFRNIHADDIILLGLIFILIQENLEDEFLIIVLIYLLVAGRNG</sequence>
<dbReference type="eggNOG" id="ENOG5033Z56">
    <property type="taxonomic scope" value="Bacteria"/>
</dbReference>
<name>G8LTW3_ACECE</name>
<reference evidence="1 2" key="2">
    <citation type="journal article" date="2012" name="Stand. Genomic Sci.">
        <title>Complete Genome Sequence of Clostridium clariflavum DSM 19732.</title>
        <authorList>
            <person name="Izquierdo J.A."/>
            <person name="Goodwin L."/>
            <person name="Davenport K.W."/>
            <person name="Teshima H."/>
            <person name="Bruce D."/>
            <person name="Detter C."/>
            <person name="Tapia R."/>
            <person name="Han S."/>
            <person name="Land M."/>
            <person name="Hauser L."/>
            <person name="Jeffries C.D."/>
            <person name="Han J."/>
            <person name="Pitluck S."/>
            <person name="Nolan M."/>
            <person name="Chen A."/>
            <person name="Huntemann M."/>
            <person name="Mavromatis K."/>
            <person name="Mikhailova N."/>
            <person name="Liolios K."/>
            <person name="Woyke T."/>
            <person name="Lynd L.R."/>
        </authorList>
    </citation>
    <scope>NUCLEOTIDE SEQUENCE [LARGE SCALE GENOMIC DNA]</scope>
    <source>
        <strain evidence="2">DSM 19732 / NBRC 101661 / EBR45</strain>
    </source>
</reference>